<dbReference type="RefSeq" id="WP_011395858.1">
    <property type="nucleotide sequence ID" value="NC_007645.1"/>
</dbReference>
<dbReference type="OrthoDB" id="151099at2"/>
<dbReference type="AlphaFoldDB" id="Q2SKN7"/>
<dbReference type="SMART" id="SM00240">
    <property type="entry name" value="FHA"/>
    <property type="match status" value="1"/>
</dbReference>
<dbReference type="EMBL" id="CP000155">
    <property type="protein sequence ID" value="ABC28787.1"/>
    <property type="molecule type" value="Genomic_DNA"/>
</dbReference>
<dbReference type="KEGG" id="hch:HCH_01954"/>
<feature type="domain" description="FHA" evidence="1">
    <location>
        <begin position="23"/>
        <end position="79"/>
    </location>
</feature>
<dbReference type="Gene3D" id="2.60.200.20">
    <property type="match status" value="1"/>
</dbReference>
<dbReference type="Proteomes" id="UP000000238">
    <property type="component" value="Chromosome"/>
</dbReference>
<dbReference type="InterPro" id="IPR050923">
    <property type="entry name" value="Cell_Proc_Reg/RNA_Proc"/>
</dbReference>
<protein>
    <submittedName>
        <fullName evidence="2">FOG: FHA domain</fullName>
    </submittedName>
</protein>
<dbReference type="PANTHER" id="PTHR23308">
    <property type="entry name" value="NUCLEAR INHIBITOR OF PROTEIN PHOSPHATASE-1"/>
    <property type="match status" value="1"/>
</dbReference>
<dbReference type="SUPFAM" id="SSF49879">
    <property type="entry name" value="SMAD/FHA domain"/>
    <property type="match status" value="1"/>
</dbReference>
<gene>
    <name evidence="2" type="ordered locus">HCH_01954</name>
</gene>
<evidence type="ECO:0000313" key="3">
    <source>
        <dbReference type="Proteomes" id="UP000000238"/>
    </source>
</evidence>
<dbReference type="InterPro" id="IPR000253">
    <property type="entry name" value="FHA_dom"/>
</dbReference>
<organism evidence="2 3">
    <name type="scientific">Hahella chejuensis (strain KCTC 2396)</name>
    <dbReference type="NCBI Taxonomy" id="349521"/>
    <lineage>
        <taxon>Bacteria</taxon>
        <taxon>Pseudomonadati</taxon>
        <taxon>Pseudomonadota</taxon>
        <taxon>Gammaproteobacteria</taxon>
        <taxon>Oceanospirillales</taxon>
        <taxon>Hahellaceae</taxon>
        <taxon>Hahella</taxon>
    </lineage>
</organism>
<reference evidence="2 3" key="1">
    <citation type="journal article" date="2005" name="Nucleic Acids Res.">
        <title>Genomic blueprint of Hahella chejuensis, a marine microbe producing an algicidal agent.</title>
        <authorList>
            <person name="Jeong H."/>
            <person name="Yim J.H."/>
            <person name="Lee C."/>
            <person name="Choi S.-H."/>
            <person name="Park Y.K."/>
            <person name="Yoon S.H."/>
            <person name="Hur C.-G."/>
            <person name="Kang H.-Y."/>
            <person name="Kim D."/>
            <person name="Lee H.H."/>
            <person name="Park K.H."/>
            <person name="Park S.-H."/>
            <person name="Park H.-S."/>
            <person name="Lee H.K."/>
            <person name="Oh T.K."/>
            <person name="Kim J.F."/>
        </authorList>
    </citation>
    <scope>NUCLEOTIDE SEQUENCE [LARGE SCALE GENOMIC DNA]</scope>
    <source>
        <strain evidence="2 3">KCTC 2396</strain>
    </source>
</reference>
<dbReference type="PROSITE" id="PS50006">
    <property type="entry name" value="FHA_DOMAIN"/>
    <property type="match status" value="1"/>
</dbReference>
<dbReference type="CDD" id="cd00060">
    <property type="entry name" value="FHA"/>
    <property type="match status" value="1"/>
</dbReference>
<name>Q2SKN7_HAHCH</name>
<dbReference type="STRING" id="349521.HCH_01954"/>
<dbReference type="Pfam" id="PF00498">
    <property type="entry name" value="FHA"/>
    <property type="match status" value="1"/>
</dbReference>
<keyword evidence="3" id="KW-1185">Reference proteome</keyword>
<dbReference type="HOGENOM" id="CLU_2093934_0_0_6"/>
<accession>Q2SKN7</accession>
<sequence>MPMLAQLIDDVVANKFLLEKREIVIGRHPNCDIQINDIAVSGKHALIEVEQNQYMEGVLDVFISDNGSTNGTFVNDEKVSGRRRLNNNDVVRVAWNAFTFIDGAESTLEKTAYTLDE</sequence>
<proteinExistence type="predicted"/>
<dbReference type="InterPro" id="IPR008984">
    <property type="entry name" value="SMAD_FHA_dom_sf"/>
</dbReference>
<dbReference type="eggNOG" id="COG1716">
    <property type="taxonomic scope" value="Bacteria"/>
</dbReference>
<evidence type="ECO:0000313" key="2">
    <source>
        <dbReference type="EMBL" id="ABC28787.1"/>
    </source>
</evidence>
<evidence type="ECO:0000259" key="1">
    <source>
        <dbReference type="PROSITE" id="PS50006"/>
    </source>
</evidence>